<evidence type="ECO:0000313" key="2">
    <source>
        <dbReference type="Proteomes" id="UP000267145"/>
    </source>
</evidence>
<proteinExistence type="predicted"/>
<sequence>MAGKPSYTRKQIEFVLIHILDKVALHRIIDAFKETFSQDVTIGQIKYLKSKYGKDPDYGSPLLEGRVRIVEELATLLMSNFEHWNAQKSPYQPSQQGYGDQFITIDMPQAMPDETSNGIGQCGNTFQETAGYRSHDASTTDADVDQQSSYSSDALELVRHTHDHAAARGVGEGWSFFDEAVAFADPRTGSMDEHGVLDEADTLLAAAFTDSEMAGAYMD</sequence>
<keyword evidence="2" id="KW-1185">Reference proteome</keyword>
<dbReference type="RefSeq" id="XP_028493205.1">
    <property type="nucleotide sequence ID" value="XM_028643143.1"/>
</dbReference>
<dbReference type="AlphaFoldDB" id="A0A3M9Y3N7"/>
<evidence type="ECO:0000313" key="1">
    <source>
        <dbReference type="EMBL" id="RNJ55047.1"/>
    </source>
</evidence>
<name>A0A3M9Y3N7_9PEZI</name>
<dbReference type="STRING" id="1051616.A0A3M9Y3N7"/>
<comment type="caution">
    <text evidence="1">The sequence shown here is derived from an EMBL/GenBank/DDBJ whole genome shotgun (WGS) entry which is preliminary data.</text>
</comment>
<reference evidence="1 2" key="1">
    <citation type="submission" date="2018-10" db="EMBL/GenBank/DDBJ databases">
        <title>Genome sequence of Verticillium nonalfalfae VnAa140.</title>
        <authorList>
            <person name="Stajich J.E."/>
            <person name="Kasson M.T."/>
        </authorList>
    </citation>
    <scope>NUCLEOTIDE SEQUENCE [LARGE SCALE GENOMIC DNA]</scope>
    <source>
        <strain evidence="1 2">VnAa140</strain>
    </source>
</reference>
<dbReference type="GeneID" id="39612754"/>
<dbReference type="EMBL" id="RBVV01000087">
    <property type="protein sequence ID" value="RNJ55047.1"/>
    <property type="molecule type" value="Genomic_DNA"/>
</dbReference>
<dbReference type="Proteomes" id="UP000267145">
    <property type="component" value="Unassembled WGS sequence"/>
</dbReference>
<accession>A0A3M9Y3N7</accession>
<gene>
    <name evidence="1" type="ORF">D7B24_009065</name>
</gene>
<organism evidence="1 2">
    <name type="scientific">Verticillium nonalfalfae</name>
    <dbReference type="NCBI Taxonomy" id="1051616"/>
    <lineage>
        <taxon>Eukaryota</taxon>
        <taxon>Fungi</taxon>
        <taxon>Dikarya</taxon>
        <taxon>Ascomycota</taxon>
        <taxon>Pezizomycotina</taxon>
        <taxon>Sordariomycetes</taxon>
        <taxon>Hypocreomycetidae</taxon>
        <taxon>Glomerellales</taxon>
        <taxon>Plectosphaerellaceae</taxon>
        <taxon>Verticillium</taxon>
    </lineage>
</organism>
<protein>
    <submittedName>
        <fullName evidence="1">Uncharacterized protein</fullName>
    </submittedName>
</protein>